<feature type="region of interest" description="Disordered" evidence="8">
    <location>
        <begin position="263"/>
        <end position="282"/>
    </location>
</feature>
<dbReference type="Gene3D" id="2.130.10.10">
    <property type="entry name" value="YVTN repeat-like/Quinoprotein amine dehydrogenase"/>
    <property type="match status" value="1"/>
</dbReference>
<dbReference type="AlphaFoldDB" id="A0A4S4L5K7"/>
<comment type="function">
    <text evidence="6">Required for the formation of N(7)-methylguanine at position 46 (m7G46) in tRNA. In the complex, it is required to stabilize and induce conformational changes of the catalytic subunit.</text>
</comment>
<dbReference type="PROSITE" id="PS00678">
    <property type="entry name" value="WD_REPEATS_1"/>
    <property type="match status" value="1"/>
</dbReference>
<gene>
    <name evidence="9" type="ORF">EW146_g9578</name>
</gene>
<keyword evidence="3 6" id="KW-0819">tRNA processing</keyword>
<evidence type="ECO:0000256" key="3">
    <source>
        <dbReference type="ARBA" id="ARBA00022694"/>
    </source>
</evidence>
<feature type="compositionally biased region" description="Low complexity" evidence="8">
    <location>
        <begin position="467"/>
        <end position="476"/>
    </location>
</feature>
<feature type="repeat" description="WD" evidence="7">
    <location>
        <begin position="1"/>
        <end position="29"/>
    </location>
</feature>
<name>A0A4S4L5K7_9AGAM</name>
<dbReference type="InterPro" id="IPR001680">
    <property type="entry name" value="WD40_rpt"/>
</dbReference>
<dbReference type="GO" id="GO:0005829">
    <property type="term" value="C:cytosol"/>
    <property type="evidence" value="ECO:0007669"/>
    <property type="project" value="TreeGrafter"/>
</dbReference>
<evidence type="ECO:0000256" key="7">
    <source>
        <dbReference type="PROSITE-ProRule" id="PRU00221"/>
    </source>
</evidence>
<feature type="compositionally biased region" description="Basic and acidic residues" evidence="8">
    <location>
        <begin position="478"/>
        <end position="491"/>
    </location>
</feature>
<organism evidence="9 10">
    <name type="scientific">Bondarzewia mesenterica</name>
    <dbReference type="NCBI Taxonomy" id="1095465"/>
    <lineage>
        <taxon>Eukaryota</taxon>
        <taxon>Fungi</taxon>
        <taxon>Dikarya</taxon>
        <taxon>Basidiomycota</taxon>
        <taxon>Agaricomycotina</taxon>
        <taxon>Agaricomycetes</taxon>
        <taxon>Russulales</taxon>
        <taxon>Bondarzewiaceae</taxon>
        <taxon>Bondarzewia</taxon>
    </lineage>
</organism>
<feature type="region of interest" description="Disordered" evidence="8">
    <location>
        <begin position="201"/>
        <end position="258"/>
    </location>
</feature>
<evidence type="ECO:0000256" key="5">
    <source>
        <dbReference type="ARBA" id="ARBA00023242"/>
    </source>
</evidence>
<sequence length="491" mass="54082">MMSSKHLATTGDDKKLKVWDIDGLKLLSERELPKKPTQVRFVNKGQTILVSDKFGDVFSYPLTPDPASAAAAAPEDEAKRDALASHENPSGGHLVLGHTSLLTTFCLSLDEKYIVTADRDEHIRVSWYPQGYCIEGYCLGHKKFVSAIHIPEFAPAYLVSGGGDPALKIWDWMRGKLLCEIPFVDTWKPFIKVRAKKRRWGDEGDEGEVEGGADKPKKLHGRKGRGKNKRKQKDEDNAKEGEEHLEVEETTGEKAGGQEEDVAMDQDQEPAPTTPDISAEVTEPTLVLHKIETAETEGQKLIVFSAIGTTALFWCAFPPLTGHPQPELVPPTVHTHDFGKPVIDFVPVRGRVWVLLDAEWVGENNKVSQAENTSPLVKLIQLVADDAIEIDPSSTPLLDALNKCNIPASPADLSVLDLYGLLTSMPKNVDVAHNPMVLDQLEDPTKKMSAKQMGKAQTRKAIRDNQKTQAAQQQKGGESGERKSKKAKSDE</sequence>
<comment type="similarity">
    <text evidence="6">Belongs to the WD repeat TRM82 family.</text>
</comment>
<dbReference type="PANTHER" id="PTHR16288:SF0">
    <property type="entry name" value="TRNA (GUANINE-N(7)-)-METHYLTRANSFERASE NON-CATALYTIC SUBUNIT WDR4"/>
    <property type="match status" value="1"/>
</dbReference>
<keyword evidence="4 6" id="KW-0677">Repeat</keyword>
<keyword evidence="10" id="KW-1185">Reference proteome</keyword>
<evidence type="ECO:0000256" key="8">
    <source>
        <dbReference type="SAM" id="MobiDB-lite"/>
    </source>
</evidence>
<evidence type="ECO:0000313" key="10">
    <source>
        <dbReference type="Proteomes" id="UP000310158"/>
    </source>
</evidence>
<comment type="pathway">
    <text evidence="6">tRNA modification; N(7)-methylguanine-tRNA biosynthesis.</text>
</comment>
<dbReference type="GO" id="GO:0005634">
    <property type="term" value="C:nucleus"/>
    <property type="evidence" value="ECO:0007669"/>
    <property type="project" value="UniProtKB-SubCell"/>
</dbReference>
<comment type="subcellular location">
    <subcellularLocation>
        <location evidence="1 6">Nucleus</location>
    </subcellularLocation>
</comment>
<dbReference type="HAMAP" id="MF_03056">
    <property type="entry name" value="TRM82"/>
    <property type="match status" value="1"/>
</dbReference>
<feature type="compositionally biased region" description="Basic and acidic residues" evidence="8">
    <location>
        <begin position="232"/>
        <end position="244"/>
    </location>
</feature>
<feature type="repeat" description="WD" evidence="7">
    <location>
        <begin position="138"/>
        <end position="171"/>
    </location>
</feature>
<dbReference type="PANTHER" id="PTHR16288">
    <property type="entry name" value="WD40 REPEAT PROTEIN 4"/>
    <property type="match status" value="1"/>
</dbReference>
<evidence type="ECO:0000313" key="9">
    <source>
        <dbReference type="EMBL" id="THH06557.1"/>
    </source>
</evidence>
<evidence type="ECO:0000256" key="1">
    <source>
        <dbReference type="ARBA" id="ARBA00004123"/>
    </source>
</evidence>
<dbReference type="GO" id="GO:0043527">
    <property type="term" value="C:tRNA methyltransferase complex"/>
    <property type="evidence" value="ECO:0007669"/>
    <property type="project" value="TreeGrafter"/>
</dbReference>
<keyword evidence="5 6" id="KW-0539">Nucleus</keyword>
<dbReference type="EMBL" id="SGPL01000866">
    <property type="protein sequence ID" value="THH06557.1"/>
    <property type="molecule type" value="Genomic_DNA"/>
</dbReference>
<dbReference type="GO" id="GO:0106004">
    <property type="term" value="P:tRNA (guanine-N7)-methylation"/>
    <property type="evidence" value="ECO:0007669"/>
    <property type="project" value="UniProtKB-UniRule"/>
</dbReference>
<dbReference type="InterPro" id="IPR036322">
    <property type="entry name" value="WD40_repeat_dom_sf"/>
</dbReference>
<evidence type="ECO:0000256" key="4">
    <source>
        <dbReference type="ARBA" id="ARBA00022737"/>
    </source>
</evidence>
<accession>A0A4S4L5K7</accession>
<reference evidence="9 10" key="1">
    <citation type="submission" date="2019-02" db="EMBL/GenBank/DDBJ databases">
        <title>Genome sequencing of the rare red list fungi Bondarzewia mesenterica.</title>
        <authorList>
            <person name="Buettner E."/>
            <person name="Kellner H."/>
        </authorList>
    </citation>
    <scope>NUCLEOTIDE SEQUENCE [LARGE SCALE GENOMIC DNA]</scope>
    <source>
        <strain evidence="9 10">DSM 108281</strain>
    </source>
</reference>
<keyword evidence="2 6" id="KW-0853">WD repeat</keyword>
<dbReference type="UniPathway" id="UPA00989"/>
<feature type="compositionally biased region" description="Basic residues" evidence="8">
    <location>
        <begin position="217"/>
        <end position="231"/>
    </location>
</feature>
<proteinExistence type="inferred from homology"/>
<dbReference type="InterPro" id="IPR015943">
    <property type="entry name" value="WD40/YVTN_repeat-like_dom_sf"/>
</dbReference>
<dbReference type="InterPro" id="IPR028884">
    <property type="entry name" value="Trm82"/>
</dbReference>
<dbReference type="Proteomes" id="UP000310158">
    <property type="component" value="Unassembled WGS sequence"/>
</dbReference>
<evidence type="ECO:0000256" key="2">
    <source>
        <dbReference type="ARBA" id="ARBA00022574"/>
    </source>
</evidence>
<dbReference type="OrthoDB" id="339900at2759"/>
<dbReference type="InterPro" id="IPR019775">
    <property type="entry name" value="WD40_repeat_CS"/>
</dbReference>
<evidence type="ECO:0000256" key="6">
    <source>
        <dbReference type="HAMAP-Rule" id="MF_03056"/>
    </source>
</evidence>
<protein>
    <submittedName>
        <fullName evidence="9">Uncharacterized protein</fullName>
    </submittedName>
</protein>
<feature type="region of interest" description="Disordered" evidence="8">
    <location>
        <begin position="445"/>
        <end position="491"/>
    </location>
</feature>
<comment type="caution">
    <text evidence="9">The sequence shown here is derived from an EMBL/GenBank/DDBJ whole genome shotgun (WGS) entry which is preliminary data.</text>
</comment>
<dbReference type="SUPFAM" id="SSF50978">
    <property type="entry name" value="WD40 repeat-like"/>
    <property type="match status" value="1"/>
</dbReference>
<dbReference type="PROSITE" id="PS50082">
    <property type="entry name" value="WD_REPEATS_2"/>
    <property type="match status" value="2"/>
</dbReference>